<evidence type="ECO:0000313" key="5">
    <source>
        <dbReference type="EMBL" id="RYP86255.1"/>
    </source>
</evidence>
<dbReference type="Proteomes" id="UP000295198">
    <property type="component" value="Unassembled WGS sequence"/>
</dbReference>
<dbReference type="CDD" id="cd02000">
    <property type="entry name" value="TPP_E1_PDC_ADC_BCADC"/>
    <property type="match status" value="1"/>
</dbReference>
<dbReference type="GO" id="GO:0000287">
    <property type="term" value="F:magnesium ion binding"/>
    <property type="evidence" value="ECO:0007669"/>
    <property type="project" value="UniProtKB-ARBA"/>
</dbReference>
<gene>
    <name evidence="5" type="ORF">EKO23_09890</name>
</gene>
<comment type="cofactor">
    <cofactor evidence="1">
        <name>thiamine diphosphate</name>
        <dbReference type="ChEBI" id="CHEBI:58937"/>
    </cofactor>
</comment>
<comment type="caution">
    <text evidence="5">The sequence shown here is derived from an EMBL/GenBank/DDBJ whole genome shotgun (WGS) entry which is preliminary data.</text>
</comment>
<organism evidence="5 6">
    <name type="scientific">Nocardioides guangzhouensis</name>
    <dbReference type="NCBI Taxonomy" id="2497878"/>
    <lineage>
        <taxon>Bacteria</taxon>
        <taxon>Bacillati</taxon>
        <taxon>Actinomycetota</taxon>
        <taxon>Actinomycetes</taxon>
        <taxon>Propionibacteriales</taxon>
        <taxon>Nocardioidaceae</taxon>
        <taxon>Nocardioides</taxon>
    </lineage>
</organism>
<keyword evidence="3" id="KW-0786">Thiamine pyrophosphate</keyword>
<dbReference type="EMBL" id="SDKM01000012">
    <property type="protein sequence ID" value="RYP86255.1"/>
    <property type="molecule type" value="Genomic_DNA"/>
</dbReference>
<name>A0A4Q4ZF16_9ACTN</name>
<dbReference type="InterPro" id="IPR050642">
    <property type="entry name" value="PDH_E1_Alpha_Subunit"/>
</dbReference>
<dbReference type="GO" id="GO:0004739">
    <property type="term" value="F:pyruvate dehydrogenase (acetyl-transferring) activity"/>
    <property type="evidence" value="ECO:0007669"/>
    <property type="project" value="TreeGrafter"/>
</dbReference>
<evidence type="ECO:0000256" key="1">
    <source>
        <dbReference type="ARBA" id="ARBA00001964"/>
    </source>
</evidence>
<dbReference type="PANTHER" id="PTHR11516">
    <property type="entry name" value="PYRUVATE DEHYDROGENASE E1 COMPONENT, ALPHA SUBUNIT BACTERIAL AND ORGANELLAR"/>
    <property type="match status" value="1"/>
</dbReference>
<keyword evidence="6" id="KW-1185">Reference proteome</keyword>
<dbReference type="Gene3D" id="3.40.50.970">
    <property type="match status" value="1"/>
</dbReference>
<evidence type="ECO:0000256" key="2">
    <source>
        <dbReference type="ARBA" id="ARBA00023002"/>
    </source>
</evidence>
<evidence type="ECO:0000313" key="6">
    <source>
        <dbReference type="Proteomes" id="UP000295198"/>
    </source>
</evidence>
<evidence type="ECO:0000259" key="4">
    <source>
        <dbReference type="Pfam" id="PF00676"/>
    </source>
</evidence>
<dbReference type="OrthoDB" id="9766715at2"/>
<reference evidence="5 6" key="1">
    <citation type="submission" date="2019-01" db="EMBL/GenBank/DDBJ databases">
        <title>Nocardioides guangzhouensis sp. nov., an actinobacterium isolated from soil.</title>
        <authorList>
            <person name="Fu Y."/>
            <person name="Cai Y."/>
            <person name="Lin Z."/>
            <person name="Chen P."/>
        </authorList>
    </citation>
    <scope>NUCLEOTIDE SEQUENCE [LARGE SCALE GENOMIC DNA]</scope>
    <source>
        <strain evidence="5 6">130</strain>
    </source>
</reference>
<evidence type="ECO:0000256" key="3">
    <source>
        <dbReference type="ARBA" id="ARBA00023052"/>
    </source>
</evidence>
<dbReference type="SUPFAM" id="SSF52518">
    <property type="entry name" value="Thiamin diphosphate-binding fold (THDP-binding)"/>
    <property type="match status" value="1"/>
</dbReference>
<dbReference type="Pfam" id="PF00676">
    <property type="entry name" value="E1_dh"/>
    <property type="match status" value="1"/>
</dbReference>
<dbReference type="PANTHER" id="PTHR11516:SF60">
    <property type="entry name" value="PYRUVATE DEHYDROGENASE E1 COMPONENT SUBUNIT ALPHA"/>
    <property type="match status" value="1"/>
</dbReference>
<keyword evidence="2" id="KW-0560">Oxidoreductase</keyword>
<proteinExistence type="predicted"/>
<feature type="domain" description="Dehydrogenase E1 component" evidence="4">
    <location>
        <begin position="14"/>
        <end position="245"/>
    </location>
</feature>
<dbReference type="AlphaFoldDB" id="A0A4Q4ZF16"/>
<protein>
    <submittedName>
        <fullName evidence="5">Thiamine pyrophosphate-dependent dehydrogenase E1 component subunit alpha</fullName>
    </submittedName>
</protein>
<dbReference type="InterPro" id="IPR029061">
    <property type="entry name" value="THDP-binding"/>
</dbReference>
<dbReference type="GO" id="GO:0006086">
    <property type="term" value="P:pyruvate decarboxylation to acetyl-CoA"/>
    <property type="evidence" value="ECO:0007669"/>
    <property type="project" value="TreeGrafter"/>
</dbReference>
<sequence length="341" mass="36500">MADQPDLEQLYLQMCRVRLAEEAIAGLWRDGRISGEMHLGAGEEGAVVGVLAHLEPGDRLSVDYRSTPPFVARGVPVDAIVRELLGDPDGLDGGSAGHMHLLSREHLVASTGIVGAPAPVACGFALSAQQEHRRRVAFAFFGDGAVNEGMVMESLNLAAVWRLPVVFVCKDNRWAVTTRSRDVLGGGLVRRARGLGLRAVRVDGRDAVAVWRAAGRAVRRARRGGGPTFLIARVDRLEGHFLGDPLVRVANDARVLRSETAPLLEAVRHPDGAALASRLRAVLGVGRTIAAARLDGLHRRRDPLDLLRSRLPADVAAAVEQSARDEIRAAVAAATEEATRA</sequence>
<dbReference type="RefSeq" id="WP_134716730.1">
    <property type="nucleotide sequence ID" value="NZ_SDKM01000012.1"/>
</dbReference>
<dbReference type="InterPro" id="IPR001017">
    <property type="entry name" value="DH_E1"/>
</dbReference>
<accession>A0A4Q4ZF16</accession>